<dbReference type="GeneTree" id="ENSGT00390000007371"/>
<keyword evidence="1" id="KW-1133">Transmembrane helix</keyword>
<evidence type="ECO:0000313" key="2">
    <source>
        <dbReference type="Ensembl" id="ENSCLMP00005019325.1"/>
    </source>
</evidence>
<organism evidence="2 3">
    <name type="scientific">Cyclopterus lumpus</name>
    <name type="common">Lumpsucker</name>
    <dbReference type="NCBI Taxonomy" id="8103"/>
    <lineage>
        <taxon>Eukaryota</taxon>
        <taxon>Metazoa</taxon>
        <taxon>Chordata</taxon>
        <taxon>Craniata</taxon>
        <taxon>Vertebrata</taxon>
        <taxon>Euteleostomi</taxon>
        <taxon>Actinopterygii</taxon>
        <taxon>Neopterygii</taxon>
        <taxon>Teleostei</taxon>
        <taxon>Neoteleostei</taxon>
        <taxon>Acanthomorphata</taxon>
        <taxon>Eupercaria</taxon>
        <taxon>Perciformes</taxon>
        <taxon>Cottioidei</taxon>
        <taxon>Cottales</taxon>
        <taxon>Cyclopteridae</taxon>
        <taxon>Cyclopterus</taxon>
    </lineage>
</organism>
<evidence type="ECO:0000256" key="1">
    <source>
        <dbReference type="SAM" id="Phobius"/>
    </source>
</evidence>
<dbReference type="AlphaFoldDB" id="A0A8C2Z4F1"/>
<proteinExistence type="predicted"/>
<dbReference type="PANTHER" id="PTHR20921:SF0">
    <property type="entry name" value="TRANSMEMBRANE PROTEIN 222"/>
    <property type="match status" value="1"/>
</dbReference>
<dbReference type="PANTHER" id="PTHR20921">
    <property type="entry name" value="TRANSMEMBRANE PROTEIN 222"/>
    <property type="match status" value="1"/>
</dbReference>
<keyword evidence="3" id="KW-1185">Reference proteome</keyword>
<reference evidence="2" key="2">
    <citation type="submission" date="2025-09" db="UniProtKB">
        <authorList>
            <consortium name="Ensembl"/>
        </authorList>
    </citation>
    <scope>IDENTIFICATION</scope>
</reference>
<dbReference type="InterPro" id="IPR008496">
    <property type="entry name" value="TMEM222/RTE1"/>
</dbReference>
<name>A0A8C2Z4F1_CYCLU</name>
<evidence type="ECO:0000313" key="3">
    <source>
        <dbReference type="Proteomes" id="UP000694565"/>
    </source>
</evidence>
<sequence length="205" mass="22810">ASEAAHSSVSALLPAVMAEVDETEIMMNYHEDFLKSDNKNSRYPYCIVWTPIPILSWVLPFIGHMGICTSSGIIRDFAGSYFVSEDNMGFGRPTKYWKLDVDKVCGNGAATWDKAVHDASEEYKCRPHNLCLDNCHSHVAMALNLMHYDNSTSWNMGNLCALSLARGKHVKLIHLAIEHVFNLSLCVPVTSLICMPCTSTLGRKL</sequence>
<keyword evidence="1" id="KW-0812">Transmembrane</keyword>
<gene>
    <name evidence="2" type="primary">LOC117745881</name>
</gene>
<protein>
    <submittedName>
        <fullName evidence="2">Transmembrane protein 222a</fullName>
    </submittedName>
</protein>
<keyword evidence="1" id="KW-0472">Membrane</keyword>
<accession>A0A8C2Z4F1</accession>
<dbReference type="Ensembl" id="ENSCLMT00005020345.1">
    <property type="protein sequence ID" value="ENSCLMP00005019325.1"/>
    <property type="gene ID" value="ENSCLMG00005009686.1"/>
</dbReference>
<reference evidence="2" key="1">
    <citation type="submission" date="2025-08" db="UniProtKB">
        <authorList>
            <consortium name="Ensembl"/>
        </authorList>
    </citation>
    <scope>IDENTIFICATION</scope>
</reference>
<feature type="transmembrane region" description="Helical" evidence="1">
    <location>
        <begin position="42"/>
        <end position="62"/>
    </location>
</feature>
<dbReference type="Proteomes" id="UP000694565">
    <property type="component" value="Unplaced"/>
</dbReference>
<dbReference type="Pfam" id="PF05608">
    <property type="entry name" value="RTE1"/>
    <property type="match status" value="1"/>
</dbReference>